<dbReference type="InterPro" id="IPR001646">
    <property type="entry name" value="5peptide_repeat"/>
</dbReference>
<keyword evidence="4" id="KW-1185">Reference proteome</keyword>
<feature type="compositionally biased region" description="Gly residues" evidence="1">
    <location>
        <begin position="1152"/>
        <end position="1176"/>
    </location>
</feature>
<proteinExistence type="predicted"/>
<dbReference type="PATRIC" id="fig|1121448.10.peg.1450"/>
<accession>T2GBK7</accession>
<dbReference type="GO" id="GO:0006171">
    <property type="term" value="P:cAMP biosynthetic process"/>
    <property type="evidence" value="ECO:0007669"/>
    <property type="project" value="InterPro"/>
</dbReference>
<dbReference type="KEGG" id="dgg:DGI_1453"/>
<dbReference type="Gene3D" id="2.160.20.80">
    <property type="entry name" value="E3 ubiquitin-protein ligase SopA"/>
    <property type="match status" value="1"/>
</dbReference>
<reference evidence="4" key="2">
    <citation type="submission" date="2013-07" db="EMBL/GenBank/DDBJ databases">
        <authorList>
            <person name="Morais-Silva F.O."/>
            <person name="Rezende A.M."/>
            <person name="Pimentel C."/>
            <person name="Resende D.M."/>
            <person name="Santos C.I."/>
            <person name="Clemente C."/>
            <person name="de Oliveira L.M."/>
            <person name="da Silva S.M."/>
            <person name="Costa D.A."/>
            <person name="Varela-Raposo A."/>
            <person name="Horacio E.C.A."/>
            <person name="Matos M."/>
            <person name="Flores O."/>
            <person name="Ruiz J.C."/>
            <person name="Rodrigues-Pousada C."/>
        </authorList>
    </citation>
    <scope>NUCLEOTIDE SEQUENCE [LARGE SCALE GENOMIC DNA]</scope>
    <source>
        <strain evidence="4">ATCC 19364 / DSM 1382 / NCIMB 9332 / VKM B-1759</strain>
    </source>
</reference>
<feature type="region of interest" description="Disordered" evidence="1">
    <location>
        <begin position="1148"/>
        <end position="1186"/>
    </location>
</feature>
<name>T2GBK7_MEGG1</name>
<evidence type="ECO:0000313" key="4">
    <source>
        <dbReference type="Proteomes" id="UP000016587"/>
    </source>
</evidence>
<dbReference type="PANTHER" id="PTHR38760:SF1">
    <property type="entry name" value="ADENYLATE CYCLASE"/>
    <property type="match status" value="1"/>
</dbReference>
<dbReference type="Pfam" id="PF01295">
    <property type="entry name" value="Adenylate_cycl"/>
    <property type="match status" value="2"/>
</dbReference>
<dbReference type="Pfam" id="PF13599">
    <property type="entry name" value="Pentapeptide_4"/>
    <property type="match status" value="1"/>
</dbReference>
<dbReference type="OrthoDB" id="5436892at2"/>
<dbReference type="PANTHER" id="PTHR38760">
    <property type="entry name" value="ADENYLATE CYCLASE"/>
    <property type="match status" value="1"/>
</dbReference>
<feature type="domain" description="Adenylate cyclase class-I N-terminal" evidence="2">
    <location>
        <begin position="669"/>
        <end position="868"/>
    </location>
</feature>
<feature type="compositionally biased region" description="Low complexity" evidence="1">
    <location>
        <begin position="1177"/>
        <end position="1186"/>
    </location>
</feature>
<evidence type="ECO:0000313" key="3">
    <source>
        <dbReference type="EMBL" id="AGW13297.1"/>
    </source>
</evidence>
<dbReference type="HOGENOM" id="CLU_263138_0_0_7"/>
<dbReference type="RefSeq" id="WP_021760100.1">
    <property type="nucleotide sequence ID" value="NC_022444.1"/>
</dbReference>
<dbReference type="SUPFAM" id="SSF141571">
    <property type="entry name" value="Pentapeptide repeat-like"/>
    <property type="match status" value="1"/>
</dbReference>
<dbReference type="GO" id="GO:0004016">
    <property type="term" value="F:adenylate cyclase activity"/>
    <property type="evidence" value="ECO:0007669"/>
    <property type="project" value="InterPro"/>
</dbReference>
<dbReference type="eggNOG" id="COG1357">
    <property type="taxonomic scope" value="Bacteria"/>
</dbReference>
<dbReference type="STRING" id="1121448.DGI_1453"/>
<dbReference type="eggNOG" id="COG3072">
    <property type="taxonomic scope" value="Bacteria"/>
</dbReference>
<dbReference type="EMBL" id="CP006585">
    <property type="protein sequence ID" value="AGW13297.1"/>
    <property type="molecule type" value="Genomic_DNA"/>
</dbReference>
<organism evidence="3 4">
    <name type="scientific">Megalodesulfovibrio gigas (strain ATCC 19364 / DSM 1382 / NCIMB 9332 / VKM B-1759)</name>
    <name type="common">Desulfovibrio gigas</name>
    <dbReference type="NCBI Taxonomy" id="1121448"/>
    <lineage>
        <taxon>Bacteria</taxon>
        <taxon>Pseudomonadati</taxon>
        <taxon>Thermodesulfobacteriota</taxon>
        <taxon>Desulfovibrionia</taxon>
        <taxon>Desulfovibrionales</taxon>
        <taxon>Desulfovibrionaceae</taxon>
        <taxon>Megalodesulfovibrio</taxon>
    </lineage>
</organism>
<dbReference type="Pfam" id="PF12633">
    <property type="entry name" value="Adenyl_cycl_N"/>
    <property type="match status" value="1"/>
</dbReference>
<sequence>MATAAAQSPLARVLAMLREGLVSGGRRSPTEAMLLADQALGFLQQTDPAAPATGMQRQELACLLGSLVRTSRDVAFVKFCWERLPALGAWGEVLALQSIQTPLTTRQVAAGMFRQLPAAVQLRLANRMLLLPGADREQTDWALEAVRRIAVEDPEEVLVCLEQMEHHGSPLAWPLQRELLRSRFGIWLGKLLNMPLSREQSAYLTCTVHRLGVRSLAAALVRHMPKADVPTLARFGRLARDVCMPEDASVAGLVEAMLRHPARDVRLAALDCLVQWESAKAAEAARRLLTSHPKDRSFLLATVLRGAPGLWREVLDGLPETEQTEVVLDAVWLLARADVRGLDEVLRRLRLSGGADAAGGRAGHDTSTDSTDMGLVLEGLAAWRQAASRWAQATAWPDVAAPVPSMALPPSSAGGASGKAAVLGPARQESGTAFSSLRLEAVDVSRSEFEQCTFTACQLPRLFAEQARFAGCVFKQVVFMGGEFRETQFVDCRFEDCAMEGAVLERTSLARCQFLGVSLAGVVWEASRLEDCRFEACDLSGAFFSRVECQAVGLMACSLQASRWNQVRARAVEWTQCCMEGMAVRELDCIDGAVLACNLAGARVERIRGDAPPLLDCARQAVESRLEQAAAAGTVPASPPAALQAEEGRRMLAGCIETWMETRDAARREAAMQANNRRRLLWASCLFPVRAGALLTALPALLEAGSVPRGGGVPPAGHTSCRIQGYHPGPQALAFLREWGLAHHALPGAAALIAEETIPLESLCAIGSTGTIAQTLASDLDLWCCYDKAAVSPGQRAALERKCRHIEAWAAEVLGVEVHFFLMDMEAVRQNQFGFSSAESSGTAQARLLKEEFYRTGIHLAGKTPLWWRAPAGAPDTVYARLRRWSEGDASSSRVMDMGSLAAIPREEYFGAALWQMVKALKSPFKSVMKVALLDHYVRENAASPLLCDRIKDRIHRGVRDMWEIDPYAVLFREVYEQYERTGNTEAQGLMRLAFRRKTGLQFAQASGVGRGMSAADYFFPHSEAGVAVQLESRPATGEDPRREAQAADSFTEGLKLGERIMRFLLSTYARIHAALDSGAVEAHVSMDDLRKLQRRISAFFTPRPLKIMRIPFLDRRQEPFRSLEFLSRGQPGQMLVWDVFGEPTEAAGTTGAVGPGSSPGSGGSGGSGGSAGPAGAGAPRAARSPRQLLNREHSPERLCAWLHANGLCGPHTQIAAQALVAPMTLADLQVLLEAVRQCFPLDRTFAPPMEQLLAPEVVTACMVIGNFTAQREERALRQAALVYATSWGELFCRPQVRDLERLEHAPKACLQENCHAPLASGMAFMFHKPARSQCREVFLVR</sequence>
<gene>
    <name evidence="3" type="ORF">DGI_1453</name>
</gene>
<dbReference type="InterPro" id="IPR024685">
    <property type="entry name" value="Adenylate_cyclase_1_N"/>
</dbReference>
<protein>
    <submittedName>
        <fullName evidence="3">Putative adenylate cyclase</fullName>
    </submittedName>
</protein>
<dbReference type="InterPro" id="IPR000274">
    <property type="entry name" value="Adenylate_cyclase_1"/>
</dbReference>
<evidence type="ECO:0000259" key="2">
    <source>
        <dbReference type="Pfam" id="PF12633"/>
    </source>
</evidence>
<reference evidence="3 4" key="1">
    <citation type="journal article" date="2013" name="J. Bacteriol.">
        <title>Roles of HynAB and Ech, the only two hydrogenases found in the model sulfate reducer Desulfovibrio gigas.</title>
        <authorList>
            <person name="Morais-Silva F.O."/>
            <person name="Santos C.I."/>
            <person name="Rodrigues R."/>
            <person name="Pereira I.A."/>
            <person name="Rodrigues-Pousada C."/>
        </authorList>
    </citation>
    <scope>NUCLEOTIDE SEQUENCE [LARGE SCALE GENOMIC DNA]</scope>
    <source>
        <strain evidence="4">ATCC 19364 / DSM 1382 / NCIMB 9332 / VKM B-1759</strain>
    </source>
</reference>
<dbReference type="Proteomes" id="UP000016587">
    <property type="component" value="Chromosome"/>
</dbReference>
<evidence type="ECO:0000256" key="1">
    <source>
        <dbReference type="SAM" id="MobiDB-lite"/>
    </source>
</evidence>